<gene>
    <name evidence="2" type="ORF">SARC_08305</name>
</gene>
<dbReference type="eggNOG" id="ENOG502SECE">
    <property type="taxonomic scope" value="Eukaryota"/>
</dbReference>
<dbReference type="RefSeq" id="XP_014153202.1">
    <property type="nucleotide sequence ID" value="XM_014297727.1"/>
</dbReference>
<sequence length="450" mass="50010">MDSGQMPEFNIGDCGESDQEEGQDPNAEWNALWARMPRVDPPERSLHVQVKFNRGNNTRSFSNRGKEGSPDVCLMSLVDMFDVANLERQILLLANHTINEWRAQPTSKKNAVGGTKGGLKVNGSHEFTLPFTGAPDMHKRAVISCKEFGEQRQDDHNPLWVVDSAGNDDLSIKKRLLASFNKVTKNYAKGAATSRSRETFMQVWVVFKKAEGREAIRGNTRQHGGIAQRLNTQLRVEEGMGPDREIERVTMALQYSRQKRIKISHANKAEGLIDLGNAPVSEAINQSKALDAMNKRVREGKRQRDLADGTDGEEIFEALAMPMQIFAAVGVPSMMYRGFVPRRPNFVEEVEGTGGVASLGTTVNDPENVLHLEKDRAKEELQALAWDTETRSYPQLMSYVGILRWQRVSPQDGDETEPNGVFAARTAPPAAGNRVFDDDHGDDTNMGAGF</sequence>
<reference evidence="2 3" key="1">
    <citation type="submission" date="2011-02" db="EMBL/GenBank/DDBJ databases">
        <title>The Genome Sequence of Sphaeroforma arctica JP610.</title>
        <authorList>
            <consortium name="The Broad Institute Genome Sequencing Platform"/>
            <person name="Russ C."/>
            <person name="Cuomo C."/>
            <person name="Young S.K."/>
            <person name="Zeng Q."/>
            <person name="Gargeya S."/>
            <person name="Alvarado L."/>
            <person name="Berlin A."/>
            <person name="Chapman S.B."/>
            <person name="Chen Z."/>
            <person name="Freedman E."/>
            <person name="Gellesch M."/>
            <person name="Goldberg J."/>
            <person name="Griggs A."/>
            <person name="Gujja S."/>
            <person name="Heilman E."/>
            <person name="Heiman D."/>
            <person name="Howarth C."/>
            <person name="Mehta T."/>
            <person name="Neiman D."/>
            <person name="Pearson M."/>
            <person name="Roberts A."/>
            <person name="Saif S."/>
            <person name="Shea T."/>
            <person name="Shenoy N."/>
            <person name="Sisk P."/>
            <person name="Stolte C."/>
            <person name="Sykes S."/>
            <person name="White J."/>
            <person name="Yandava C."/>
            <person name="Burger G."/>
            <person name="Gray M.W."/>
            <person name="Holland P.W.H."/>
            <person name="King N."/>
            <person name="Lang F.B.F."/>
            <person name="Roger A.J."/>
            <person name="Ruiz-Trillo I."/>
            <person name="Haas B."/>
            <person name="Nusbaum C."/>
            <person name="Birren B."/>
        </authorList>
    </citation>
    <scope>NUCLEOTIDE SEQUENCE [LARGE SCALE GENOMIC DNA]</scope>
    <source>
        <strain evidence="2 3">JP610</strain>
    </source>
</reference>
<evidence type="ECO:0000313" key="3">
    <source>
        <dbReference type="Proteomes" id="UP000054560"/>
    </source>
</evidence>
<evidence type="ECO:0000256" key="1">
    <source>
        <dbReference type="SAM" id="MobiDB-lite"/>
    </source>
</evidence>
<organism evidence="2 3">
    <name type="scientific">Sphaeroforma arctica JP610</name>
    <dbReference type="NCBI Taxonomy" id="667725"/>
    <lineage>
        <taxon>Eukaryota</taxon>
        <taxon>Ichthyosporea</taxon>
        <taxon>Ichthyophonida</taxon>
        <taxon>Sphaeroforma</taxon>
    </lineage>
</organism>
<dbReference type="Proteomes" id="UP000054560">
    <property type="component" value="Unassembled WGS sequence"/>
</dbReference>
<proteinExistence type="predicted"/>
<protein>
    <submittedName>
        <fullName evidence="2">Uncharacterized protein</fullName>
    </submittedName>
</protein>
<name>A0A0L0FR99_9EUKA</name>
<accession>A0A0L0FR99</accession>
<dbReference type="GeneID" id="25908809"/>
<evidence type="ECO:0000313" key="2">
    <source>
        <dbReference type="EMBL" id="KNC79300.1"/>
    </source>
</evidence>
<keyword evidence="3" id="KW-1185">Reference proteome</keyword>
<dbReference type="EMBL" id="KQ242329">
    <property type="protein sequence ID" value="KNC79300.1"/>
    <property type="molecule type" value="Genomic_DNA"/>
</dbReference>
<dbReference type="AlphaFoldDB" id="A0A0L0FR99"/>
<feature type="region of interest" description="Disordered" evidence="1">
    <location>
        <begin position="425"/>
        <end position="450"/>
    </location>
</feature>
<feature type="region of interest" description="Disordered" evidence="1">
    <location>
        <begin position="1"/>
        <end position="24"/>
    </location>
</feature>